<protein>
    <submittedName>
        <fullName evidence="2">Uncharacterized protein</fullName>
    </submittedName>
</protein>
<evidence type="ECO:0000256" key="1">
    <source>
        <dbReference type="SAM" id="Phobius"/>
    </source>
</evidence>
<dbReference type="Proteomes" id="UP000720189">
    <property type="component" value="Unassembled WGS sequence"/>
</dbReference>
<proteinExistence type="predicted"/>
<keyword evidence="1" id="KW-1133">Transmembrane helix</keyword>
<keyword evidence="1" id="KW-0812">Transmembrane</keyword>
<dbReference type="AlphaFoldDB" id="A0A9P9HBJ9"/>
<evidence type="ECO:0000313" key="3">
    <source>
        <dbReference type="Proteomes" id="UP000720189"/>
    </source>
</evidence>
<dbReference type="RefSeq" id="XP_046050334.1">
    <property type="nucleotide sequence ID" value="XM_046201374.1"/>
</dbReference>
<evidence type="ECO:0000313" key="2">
    <source>
        <dbReference type="EMBL" id="KAH7254087.1"/>
    </source>
</evidence>
<dbReference type="GeneID" id="70231328"/>
<sequence>MNTSCSIFSDTNISVIRLSRLAILLLGQLTLCSLHILGTWPRLCTSYSWPSSRSTWGEIRTMQSSAEIWSPRFPSLRTILVSLRRIKTNSLFVVQTRLTFLVSCLLHDAFAS</sequence>
<gene>
    <name evidence="2" type="ORF">BKA55DRAFT_737821</name>
</gene>
<keyword evidence="1" id="KW-0472">Membrane</keyword>
<name>A0A9P9HBJ9_FUSRE</name>
<feature type="transmembrane region" description="Helical" evidence="1">
    <location>
        <begin position="21"/>
        <end position="40"/>
    </location>
</feature>
<accession>A0A9P9HBJ9</accession>
<organism evidence="2 3">
    <name type="scientific">Fusarium redolens</name>
    <dbReference type="NCBI Taxonomy" id="48865"/>
    <lineage>
        <taxon>Eukaryota</taxon>
        <taxon>Fungi</taxon>
        <taxon>Dikarya</taxon>
        <taxon>Ascomycota</taxon>
        <taxon>Pezizomycotina</taxon>
        <taxon>Sordariomycetes</taxon>
        <taxon>Hypocreomycetidae</taxon>
        <taxon>Hypocreales</taxon>
        <taxon>Nectriaceae</taxon>
        <taxon>Fusarium</taxon>
        <taxon>Fusarium redolens species complex</taxon>
    </lineage>
</organism>
<keyword evidence="3" id="KW-1185">Reference proteome</keyword>
<reference evidence="2" key="1">
    <citation type="journal article" date="2021" name="Nat. Commun.">
        <title>Genetic determinants of endophytism in the Arabidopsis root mycobiome.</title>
        <authorList>
            <person name="Mesny F."/>
            <person name="Miyauchi S."/>
            <person name="Thiergart T."/>
            <person name="Pickel B."/>
            <person name="Atanasova L."/>
            <person name="Karlsson M."/>
            <person name="Huettel B."/>
            <person name="Barry K.W."/>
            <person name="Haridas S."/>
            <person name="Chen C."/>
            <person name="Bauer D."/>
            <person name="Andreopoulos W."/>
            <person name="Pangilinan J."/>
            <person name="LaButti K."/>
            <person name="Riley R."/>
            <person name="Lipzen A."/>
            <person name="Clum A."/>
            <person name="Drula E."/>
            <person name="Henrissat B."/>
            <person name="Kohler A."/>
            <person name="Grigoriev I.V."/>
            <person name="Martin F.M."/>
            <person name="Hacquard S."/>
        </authorList>
    </citation>
    <scope>NUCLEOTIDE SEQUENCE</scope>
    <source>
        <strain evidence="2">MPI-CAGE-AT-0023</strain>
    </source>
</reference>
<dbReference type="EMBL" id="JAGMUX010000007">
    <property type="protein sequence ID" value="KAH7254087.1"/>
    <property type="molecule type" value="Genomic_DNA"/>
</dbReference>
<comment type="caution">
    <text evidence="2">The sequence shown here is derived from an EMBL/GenBank/DDBJ whole genome shotgun (WGS) entry which is preliminary data.</text>
</comment>